<dbReference type="GeneID" id="30025944"/>
<feature type="compositionally biased region" description="Basic and acidic residues" evidence="1">
    <location>
        <begin position="21"/>
        <end position="30"/>
    </location>
</feature>
<dbReference type="GO" id="GO:0008233">
    <property type="term" value="F:peptidase activity"/>
    <property type="evidence" value="ECO:0007669"/>
    <property type="project" value="UniProtKB-KW"/>
</dbReference>
<keyword evidence="3" id="KW-1185">Reference proteome</keyword>
<evidence type="ECO:0000256" key="1">
    <source>
        <dbReference type="SAM" id="MobiDB-lite"/>
    </source>
</evidence>
<keyword evidence="2" id="KW-0645">Protease</keyword>
<feature type="compositionally biased region" description="Basic and acidic residues" evidence="1">
    <location>
        <begin position="73"/>
        <end position="82"/>
    </location>
</feature>
<reference evidence="2 3" key="1">
    <citation type="journal article" date="2016" name="Genome Biol. Evol.">
        <title>Divergent and convergent evolution of fungal pathogenicity.</title>
        <authorList>
            <person name="Shang Y."/>
            <person name="Xiao G."/>
            <person name="Zheng P."/>
            <person name="Cen K."/>
            <person name="Zhan S."/>
            <person name="Wang C."/>
        </authorList>
    </citation>
    <scope>NUCLEOTIDE SEQUENCE [LARGE SCALE GENOMIC DNA]</scope>
    <source>
        <strain evidence="2 3">ARSEF 2679</strain>
    </source>
</reference>
<gene>
    <name evidence="2" type="ORF">ISF_09652</name>
</gene>
<evidence type="ECO:0000313" key="3">
    <source>
        <dbReference type="Proteomes" id="UP000076744"/>
    </source>
</evidence>
<keyword evidence="2" id="KW-0378">Hydrolase</keyword>
<comment type="caution">
    <text evidence="2">The sequence shown here is derived from an EMBL/GenBank/DDBJ whole genome shotgun (WGS) entry which is preliminary data.</text>
</comment>
<dbReference type="Proteomes" id="UP000076744">
    <property type="component" value="Unassembled WGS sequence"/>
</dbReference>
<organism evidence="2 3">
    <name type="scientific">Cordyceps fumosorosea (strain ARSEF 2679)</name>
    <name type="common">Isaria fumosorosea</name>
    <dbReference type="NCBI Taxonomy" id="1081104"/>
    <lineage>
        <taxon>Eukaryota</taxon>
        <taxon>Fungi</taxon>
        <taxon>Dikarya</taxon>
        <taxon>Ascomycota</taxon>
        <taxon>Pezizomycotina</taxon>
        <taxon>Sordariomycetes</taxon>
        <taxon>Hypocreomycetidae</taxon>
        <taxon>Hypocreales</taxon>
        <taxon>Cordycipitaceae</taxon>
        <taxon>Cordyceps</taxon>
    </lineage>
</organism>
<dbReference type="GO" id="GO:0006508">
    <property type="term" value="P:proteolysis"/>
    <property type="evidence" value="ECO:0007669"/>
    <property type="project" value="UniProtKB-KW"/>
</dbReference>
<sequence length="135" mass="14782">MRRRKGQGHGLGGQRRSSLRPQHETADGHRVQRAGVSPPGGLREGLAVHAVHHENLGWTSHSTQSPMPVDQQVEEHCGRPGNDKTACLAAADRCKAEVKPDGVLPVHLECVDRVQVCDDSRMDKCIVIAKACQWE</sequence>
<evidence type="ECO:0000313" key="2">
    <source>
        <dbReference type="EMBL" id="OAA43567.1"/>
    </source>
</evidence>
<proteinExistence type="predicted"/>
<feature type="region of interest" description="Disordered" evidence="1">
    <location>
        <begin position="1"/>
        <end position="43"/>
    </location>
</feature>
<accession>A0A167EA41</accession>
<dbReference type="RefSeq" id="XP_018699546.1">
    <property type="nucleotide sequence ID" value="XM_018853253.1"/>
</dbReference>
<feature type="region of interest" description="Disordered" evidence="1">
    <location>
        <begin position="58"/>
        <end position="82"/>
    </location>
</feature>
<dbReference type="EMBL" id="AZHB01000063">
    <property type="protein sequence ID" value="OAA43567.1"/>
    <property type="molecule type" value="Genomic_DNA"/>
</dbReference>
<dbReference type="OrthoDB" id="10525115at2759"/>
<name>A0A167EA41_CORFA</name>
<dbReference type="AlphaFoldDB" id="A0A167EA41"/>
<protein>
    <submittedName>
        <fullName evidence="2">Trypsin-protease</fullName>
    </submittedName>
</protein>